<accession>A0A858SWF1</accession>
<proteinExistence type="inferred from homology"/>
<evidence type="ECO:0000256" key="4">
    <source>
        <dbReference type="ARBA" id="ARBA00023163"/>
    </source>
</evidence>
<sequence>MAQLNYHHLRYFREVATGGHLGRAAERLNVSQSALSMQIRQLEDRLGHALFDRVGRRLVLTEAGKIALEHAERIFTEGAALLATLDLSSDVDRPLRVGALSTLSRNFQMQFIRPLLSNPRHRVVLKSGNTATLLSDLETLSLDVVLTTEIPAAGESTAFAAQKIAEQPVGIHGHPSRLHYETLRDLLRTEPLILPTENVIRAGFENLIAKLGVTPHILADVDDMAMVRLLARENAGLAIAPAVVLADEIASGRVATAPFDLGIAEPFFAVTVPRSFAHPALSTLAGM</sequence>
<gene>
    <name evidence="6" type="ORF">G3256_16255</name>
</gene>
<dbReference type="EMBL" id="CP048788">
    <property type="protein sequence ID" value="QJF52610.1"/>
    <property type="molecule type" value="Genomic_DNA"/>
</dbReference>
<evidence type="ECO:0000256" key="3">
    <source>
        <dbReference type="ARBA" id="ARBA00023125"/>
    </source>
</evidence>
<dbReference type="Pfam" id="PF03466">
    <property type="entry name" value="LysR_substrate"/>
    <property type="match status" value="1"/>
</dbReference>
<reference evidence="6 7" key="1">
    <citation type="submission" date="2020-02" db="EMBL/GenBank/DDBJ databases">
        <title>Genome sequence of Roseobacter ponti.</title>
        <authorList>
            <person name="Hollensteiner J."/>
            <person name="Schneider D."/>
            <person name="Poehlein A."/>
            <person name="Daniel R."/>
        </authorList>
    </citation>
    <scope>NUCLEOTIDE SEQUENCE [LARGE SCALE GENOMIC DNA]</scope>
    <source>
        <strain evidence="6 7">DSM 106830</strain>
    </source>
</reference>
<dbReference type="RefSeq" id="WP_169641831.1">
    <property type="nucleotide sequence ID" value="NZ_CP048788.1"/>
</dbReference>
<dbReference type="GO" id="GO:0000976">
    <property type="term" value="F:transcription cis-regulatory region binding"/>
    <property type="evidence" value="ECO:0007669"/>
    <property type="project" value="TreeGrafter"/>
</dbReference>
<keyword evidence="7" id="KW-1185">Reference proteome</keyword>
<dbReference type="PRINTS" id="PR00039">
    <property type="entry name" value="HTHLYSR"/>
</dbReference>
<dbReference type="PANTHER" id="PTHR30126:SF98">
    <property type="entry name" value="HTH-TYPE TRANSCRIPTIONAL ACTIVATOR BAUR"/>
    <property type="match status" value="1"/>
</dbReference>
<evidence type="ECO:0000259" key="5">
    <source>
        <dbReference type="PROSITE" id="PS50931"/>
    </source>
</evidence>
<dbReference type="InterPro" id="IPR036390">
    <property type="entry name" value="WH_DNA-bd_sf"/>
</dbReference>
<organism evidence="6 7">
    <name type="scientific">Roseobacter ponti</name>
    <dbReference type="NCBI Taxonomy" id="1891787"/>
    <lineage>
        <taxon>Bacteria</taxon>
        <taxon>Pseudomonadati</taxon>
        <taxon>Pseudomonadota</taxon>
        <taxon>Alphaproteobacteria</taxon>
        <taxon>Rhodobacterales</taxon>
        <taxon>Roseobacteraceae</taxon>
        <taxon>Roseobacter</taxon>
    </lineage>
</organism>
<dbReference type="Gene3D" id="3.40.190.10">
    <property type="entry name" value="Periplasmic binding protein-like II"/>
    <property type="match status" value="2"/>
</dbReference>
<dbReference type="PANTHER" id="PTHR30126">
    <property type="entry name" value="HTH-TYPE TRANSCRIPTIONAL REGULATOR"/>
    <property type="match status" value="1"/>
</dbReference>
<name>A0A858SWF1_9RHOB</name>
<dbReference type="InterPro" id="IPR036388">
    <property type="entry name" value="WH-like_DNA-bd_sf"/>
</dbReference>
<keyword evidence="4" id="KW-0804">Transcription</keyword>
<dbReference type="GO" id="GO:0003700">
    <property type="term" value="F:DNA-binding transcription factor activity"/>
    <property type="evidence" value="ECO:0007669"/>
    <property type="project" value="InterPro"/>
</dbReference>
<dbReference type="PROSITE" id="PS50931">
    <property type="entry name" value="HTH_LYSR"/>
    <property type="match status" value="1"/>
</dbReference>
<evidence type="ECO:0000313" key="7">
    <source>
        <dbReference type="Proteomes" id="UP000503308"/>
    </source>
</evidence>
<dbReference type="SUPFAM" id="SSF53850">
    <property type="entry name" value="Periplasmic binding protein-like II"/>
    <property type="match status" value="1"/>
</dbReference>
<dbReference type="InterPro" id="IPR005119">
    <property type="entry name" value="LysR_subst-bd"/>
</dbReference>
<dbReference type="AlphaFoldDB" id="A0A858SWF1"/>
<evidence type="ECO:0000313" key="6">
    <source>
        <dbReference type="EMBL" id="QJF52610.1"/>
    </source>
</evidence>
<evidence type="ECO:0000256" key="2">
    <source>
        <dbReference type="ARBA" id="ARBA00023015"/>
    </source>
</evidence>
<dbReference type="Pfam" id="PF00126">
    <property type="entry name" value="HTH_1"/>
    <property type="match status" value="1"/>
</dbReference>
<feature type="domain" description="HTH lysR-type" evidence="5">
    <location>
        <begin position="4"/>
        <end position="61"/>
    </location>
</feature>
<keyword evidence="2" id="KW-0805">Transcription regulation</keyword>
<dbReference type="SUPFAM" id="SSF46785">
    <property type="entry name" value="Winged helix' DNA-binding domain"/>
    <property type="match status" value="1"/>
</dbReference>
<dbReference type="FunFam" id="1.10.10.10:FF:000001">
    <property type="entry name" value="LysR family transcriptional regulator"/>
    <property type="match status" value="1"/>
</dbReference>
<dbReference type="InterPro" id="IPR000847">
    <property type="entry name" value="LysR_HTH_N"/>
</dbReference>
<evidence type="ECO:0000256" key="1">
    <source>
        <dbReference type="ARBA" id="ARBA00009437"/>
    </source>
</evidence>
<dbReference type="Proteomes" id="UP000503308">
    <property type="component" value="Chromosome"/>
</dbReference>
<dbReference type="Gene3D" id="1.10.10.10">
    <property type="entry name" value="Winged helix-like DNA-binding domain superfamily/Winged helix DNA-binding domain"/>
    <property type="match status" value="1"/>
</dbReference>
<keyword evidence="3" id="KW-0238">DNA-binding</keyword>
<comment type="similarity">
    <text evidence="1">Belongs to the LysR transcriptional regulatory family.</text>
</comment>
<dbReference type="KEGG" id="rpon:G3256_16255"/>
<protein>
    <submittedName>
        <fullName evidence="6">LysR family transcriptional regulator</fullName>
    </submittedName>
</protein>